<proteinExistence type="predicted"/>
<name>A0A0F4GAT5_9PEZI</name>
<comment type="caution">
    <text evidence="1">The sequence shown here is derived from an EMBL/GenBank/DDBJ whole genome shotgun (WGS) entry which is preliminary data.</text>
</comment>
<protein>
    <submittedName>
        <fullName evidence="1">Uncharacterized protein</fullName>
    </submittedName>
</protein>
<evidence type="ECO:0000313" key="2">
    <source>
        <dbReference type="Proteomes" id="UP000033647"/>
    </source>
</evidence>
<evidence type="ECO:0000313" key="1">
    <source>
        <dbReference type="EMBL" id="KJX94444.1"/>
    </source>
</evidence>
<accession>A0A0F4GAT5</accession>
<dbReference type="Proteomes" id="UP000033647">
    <property type="component" value="Unassembled WGS sequence"/>
</dbReference>
<gene>
    <name evidence="1" type="ORF">TI39_contig4193g00010</name>
</gene>
<sequence length="105" mass="12063">MQVVLWEDGEDETGDTISQRMEVTGSDCVKMGRRYNVKFVITQVCSAMRAEVSREIFRNRIFASQFENTHVDSVRVIVDNWATTVAGSYFQNIQGLCMIFQNREA</sequence>
<dbReference type="EMBL" id="LAFY01004152">
    <property type="protein sequence ID" value="KJX94444.1"/>
    <property type="molecule type" value="Genomic_DNA"/>
</dbReference>
<keyword evidence="2" id="KW-1185">Reference proteome</keyword>
<reference evidence="1 2" key="1">
    <citation type="submission" date="2015-03" db="EMBL/GenBank/DDBJ databases">
        <title>RNA-seq based gene annotation and comparative genomics of four Zymoseptoria species reveal species-specific pathogenicity related genes and transposable element activity.</title>
        <authorList>
            <person name="Grandaubert J."/>
            <person name="Bhattacharyya A."/>
            <person name="Stukenbrock E.H."/>
        </authorList>
    </citation>
    <scope>NUCLEOTIDE SEQUENCE [LARGE SCALE GENOMIC DNA]</scope>
    <source>
        <strain evidence="1 2">Zb18110</strain>
    </source>
</reference>
<organism evidence="1 2">
    <name type="scientific">Zymoseptoria brevis</name>
    <dbReference type="NCBI Taxonomy" id="1047168"/>
    <lineage>
        <taxon>Eukaryota</taxon>
        <taxon>Fungi</taxon>
        <taxon>Dikarya</taxon>
        <taxon>Ascomycota</taxon>
        <taxon>Pezizomycotina</taxon>
        <taxon>Dothideomycetes</taxon>
        <taxon>Dothideomycetidae</taxon>
        <taxon>Mycosphaerellales</taxon>
        <taxon>Mycosphaerellaceae</taxon>
        <taxon>Zymoseptoria</taxon>
    </lineage>
</organism>
<dbReference type="AlphaFoldDB" id="A0A0F4GAT5"/>